<dbReference type="EMBL" id="JAMPKK010000001">
    <property type="protein sequence ID" value="MEP0862921.1"/>
    <property type="molecule type" value="Genomic_DNA"/>
</dbReference>
<feature type="compositionally biased region" description="Basic and acidic residues" evidence="1">
    <location>
        <begin position="10"/>
        <end position="21"/>
    </location>
</feature>
<feature type="region of interest" description="Disordered" evidence="1">
    <location>
        <begin position="1"/>
        <end position="45"/>
    </location>
</feature>
<keyword evidence="4" id="KW-1185">Reference proteome</keyword>
<dbReference type="Proteomes" id="UP001442494">
    <property type="component" value="Unassembled WGS sequence"/>
</dbReference>
<evidence type="ECO:0000313" key="3">
    <source>
        <dbReference type="EMBL" id="MEP0862921.1"/>
    </source>
</evidence>
<evidence type="ECO:0000313" key="4">
    <source>
        <dbReference type="Proteomes" id="UP001442494"/>
    </source>
</evidence>
<evidence type="ECO:0000256" key="1">
    <source>
        <dbReference type="SAM" id="MobiDB-lite"/>
    </source>
</evidence>
<comment type="caution">
    <text evidence="3">The sequence shown here is derived from an EMBL/GenBank/DDBJ whole genome shotgun (WGS) entry which is preliminary data.</text>
</comment>
<accession>A0ABV0JHN9</accession>
<keyword evidence="2" id="KW-1133">Transmembrane helix</keyword>
<gene>
    <name evidence="3" type="ORF">NDI37_00300</name>
</gene>
<reference evidence="3 4" key="1">
    <citation type="submission" date="2022-04" db="EMBL/GenBank/DDBJ databases">
        <title>Positive selection, recombination, and allopatry shape intraspecific diversity of widespread and dominant cyanobacteria.</title>
        <authorList>
            <person name="Wei J."/>
            <person name="Shu W."/>
            <person name="Hu C."/>
        </authorList>
    </citation>
    <scope>NUCLEOTIDE SEQUENCE [LARGE SCALE GENOMIC DNA]</scope>
    <source>
        <strain evidence="3 4">GB2-A5</strain>
    </source>
</reference>
<feature type="compositionally biased region" description="Pro residues" evidence="1">
    <location>
        <begin position="156"/>
        <end position="165"/>
    </location>
</feature>
<evidence type="ECO:0008006" key="5">
    <source>
        <dbReference type="Google" id="ProtNLM"/>
    </source>
</evidence>
<feature type="region of interest" description="Disordered" evidence="1">
    <location>
        <begin position="140"/>
        <end position="165"/>
    </location>
</feature>
<sequence length="165" mass="18207">MSAVPQSVASDRRLGKRKPDISSRQPKGGVPSRTSSRRTQKPAFQAQSPGWLRSLAYVQRVSDILCFGLIAATLGVYAWTVYTQQMWSRQYKHLETLQRNERQMTAANEVLKDKLAQEAERPGTGLVSPNPANTIFLAPAPQRQSLPTPAATANPEPTPTMPMGY</sequence>
<evidence type="ECO:0000256" key="2">
    <source>
        <dbReference type="SAM" id="Phobius"/>
    </source>
</evidence>
<proteinExistence type="predicted"/>
<feature type="transmembrane region" description="Helical" evidence="2">
    <location>
        <begin position="61"/>
        <end position="82"/>
    </location>
</feature>
<keyword evidence="2" id="KW-0812">Transmembrane</keyword>
<keyword evidence="2" id="KW-0472">Membrane</keyword>
<dbReference type="RefSeq" id="WP_190424234.1">
    <property type="nucleotide sequence ID" value="NZ_JAMPKK010000001.1"/>
</dbReference>
<protein>
    <recommendedName>
        <fullName evidence="5">Cell division protein FtsL</fullName>
    </recommendedName>
</protein>
<organism evidence="3 4">
    <name type="scientific">Funiculus sociatus GB2-A5</name>
    <dbReference type="NCBI Taxonomy" id="2933946"/>
    <lineage>
        <taxon>Bacteria</taxon>
        <taxon>Bacillati</taxon>
        <taxon>Cyanobacteriota</taxon>
        <taxon>Cyanophyceae</taxon>
        <taxon>Coleofasciculales</taxon>
        <taxon>Coleofasciculaceae</taxon>
        <taxon>Funiculus</taxon>
    </lineage>
</organism>
<name>A0ABV0JHN9_9CYAN</name>